<feature type="transmembrane region" description="Helical" evidence="1">
    <location>
        <begin position="151"/>
        <end position="173"/>
    </location>
</feature>
<keyword evidence="1" id="KW-1133">Transmembrane helix</keyword>
<evidence type="ECO:0000313" key="2">
    <source>
        <dbReference type="EMBL" id="GAA4140143.1"/>
    </source>
</evidence>
<name>A0ABP7YR74_9ACTN</name>
<feature type="transmembrane region" description="Helical" evidence="1">
    <location>
        <begin position="292"/>
        <end position="312"/>
    </location>
</feature>
<keyword evidence="3" id="KW-1185">Reference proteome</keyword>
<sequence length="336" mass="33489">MSPTASPAASPTQAGRIAGIIVAVVVVQFLMLVAFAWPAARSAPQDLPIVVAGPQAQAVAQRLEQQRPGAFDVKTLPDEAAAREALTDRDAYGAIVTTPQGPQVLVASAASPAVAQVLQQLAQNMSPSATPAVPVRDVVAADPDDPRGAGFGALALPLVMSSLAAAVIVTFLVHGIGRRAVAVTGIALLGGACAAALAQGWLSVLPGSYLAVAGVMALAIAAVAGVITGFTSVMGRPGIGVGAVLFMLIGNPLSAATSAPEMLPQPWGDLGQLLPPGAAATLLRSVAFFDGAGAGAPLAVLLCWIAFGALLMTVGGLRGRRAEAPEGARGEPVPVH</sequence>
<feature type="transmembrane region" description="Helical" evidence="1">
    <location>
        <begin position="239"/>
        <end position="259"/>
    </location>
</feature>
<dbReference type="Proteomes" id="UP001500266">
    <property type="component" value="Unassembled WGS sequence"/>
</dbReference>
<gene>
    <name evidence="2" type="ORF">GCM10022416_27060</name>
</gene>
<accession>A0ABP7YR74</accession>
<keyword evidence="1" id="KW-0472">Membrane</keyword>
<dbReference type="RefSeq" id="WP_345021163.1">
    <property type="nucleotide sequence ID" value="NZ_BAABDO010000032.1"/>
</dbReference>
<protein>
    <submittedName>
        <fullName evidence="2">Membrane protein</fullName>
    </submittedName>
</protein>
<reference evidence="3" key="1">
    <citation type="journal article" date="2019" name="Int. J. Syst. Evol. Microbiol.">
        <title>The Global Catalogue of Microorganisms (GCM) 10K type strain sequencing project: providing services to taxonomists for standard genome sequencing and annotation.</title>
        <authorList>
            <consortium name="The Broad Institute Genomics Platform"/>
            <consortium name="The Broad Institute Genome Sequencing Center for Infectious Disease"/>
            <person name="Wu L."/>
            <person name="Ma J."/>
        </authorList>
    </citation>
    <scope>NUCLEOTIDE SEQUENCE [LARGE SCALE GENOMIC DNA]</scope>
    <source>
        <strain evidence="3">JCM 17316</strain>
    </source>
</reference>
<proteinExistence type="predicted"/>
<comment type="caution">
    <text evidence="2">The sequence shown here is derived from an EMBL/GenBank/DDBJ whole genome shotgun (WGS) entry which is preliminary data.</text>
</comment>
<dbReference type="EMBL" id="BAABDO010000032">
    <property type="protein sequence ID" value="GAA4140143.1"/>
    <property type="molecule type" value="Genomic_DNA"/>
</dbReference>
<evidence type="ECO:0000256" key="1">
    <source>
        <dbReference type="SAM" id="Phobius"/>
    </source>
</evidence>
<keyword evidence="1" id="KW-0812">Transmembrane</keyword>
<feature type="transmembrane region" description="Helical" evidence="1">
    <location>
        <begin position="180"/>
        <end position="202"/>
    </location>
</feature>
<feature type="transmembrane region" description="Helical" evidence="1">
    <location>
        <begin position="208"/>
        <end position="227"/>
    </location>
</feature>
<feature type="transmembrane region" description="Helical" evidence="1">
    <location>
        <begin position="17"/>
        <end position="37"/>
    </location>
</feature>
<organism evidence="2 3">
    <name type="scientific">Actinomadura keratinilytica</name>
    <dbReference type="NCBI Taxonomy" id="547461"/>
    <lineage>
        <taxon>Bacteria</taxon>
        <taxon>Bacillati</taxon>
        <taxon>Actinomycetota</taxon>
        <taxon>Actinomycetes</taxon>
        <taxon>Streptosporangiales</taxon>
        <taxon>Thermomonosporaceae</taxon>
        <taxon>Actinomadura</taxon>
    </lineage>
</organism>
<evidence type="ECO:0000313" key="3">
    <source>
        <dbReference type="Proteomes" id="UP001500266"/>
    </source>
</evidence>